<dbReference type="PROSITE" id="PS51674">
    <property type="entry name" value="4FE4S_WBL"/>
    <property type="match status" value="1"/>
</dbReference>
<name>A0A087E5S3_9BIFI</name>
<dbReference type="STRING" id="77635.BISU_1056"/>
<dbReference type="Proteomes" id="UP000029055">
    <property type="component" value="Unassembled WGS sequence"/>
</dbReference>
<organism evidence="3 4">
    <name type="scientific">Bifidobacterium subtile</name>
    <dbReference type="NCBI Taxonomy" id="77635"/>
    <lineage>
        <taxon>Bacteria</taxon>
        <taxon>Bacillati</taxon>
        <taxon>Actinomycetota</taxon>
        <taxon>Actinomycetes</taxon>
        <taxon>Bifidobacteriales</taxon>
        <taxon>Bifidobacteriaceae</taxon>
        <taxon>Bifidobacterium</taxon>
    </lineage>
</organism>
<evidence type="ECO:0000313" key="4">
    <source>
        <dbReference type="Proteomes" id="UP000029055"/>
    </source>
</evidence>
<feature type="domain" description="4Fe-4S Wbl-type" evidence="2">
    <location>
        <begin position="23"/>
        <end position="95"/>
    </location>
</feature>
<comment type="caution">
    <text evidence="3">The sequence shown here is derived from an EMBL/GenBank/DDBJ whole genome shotgun (WGS) entry which is preliminary data.</text>
</comment>
<dbReference type="RefSeq" id="WP_024464058.1">
    <property type="nucleotide sequence ID" value="NZ_CP062939.1"/>
</dbReference>
<feature type="compositionally biased region" description="Basic residues" evidence="1">
    <location>
        <begin position="144"/>
        <end position="155"/>
    </location>
</feature>
<gene>
    <name evidence="3" type="ORF">BISU_1056</name>
</gene>
<dbReference type="EMBL" id="JGZR01000007">
    <property type="protein sequence ID" value="KFJ03124.1"/>
    <property type="molecule type" value="Genomic_DNA"/>
</dbReference>
<dbReference type="AlphaFoldDB" id="A0A087E5S3"/>
<evidence type="ECO:0000259" key="2">
    <source>
        <dbReference type="PROSITE" id="PS51674"/>
    </source>
</evidence>
<dbReference type="OrthoDB" id="5244115at2"/>
<dbReference type="Pfam" id="PF02467">
    <property type="entry name" value="Whib"/>
    <property type="match status" value="1"/>
</dbReference>
<sequence length="174" mass="19627">MADSSGFRRTRPAAVGDWRERAECARFYAASPVWADRMWTFEDAAGDDPVDPVPRTMARRICESCPVRLECLADATAGGIQYGLFGGFRRNQRRALGNMAESDGVTVYSRSGEDLDARIQAFRDWLRKHPEALKRVESEDHRLKQARRRAQRRRSVPANRASAQTAGDVPALFQ</sequence>
<reference evidence="3 4" key="1">
    <citation type="submission" date="2014-03" db="EMBL/GenBank/DDBJ databases">
        <title>Genomics of Bifidobacteria.</title>
        <authorList>
            <person name="Ventura M."/>
            <person name="Milani C."/>
            <person name="Lugli G.A."/>
        </authorList>
    </citation>
    <scope>NUCLEOTIDE SEQUENCE [LARGE SCALE GENOMIC DNA]</scope>
    <source>
        <strain evidence="3 4">LMG 11597</strain>
    </source>
</reference>
<proteinExistence type="predicted"/>
<evidence type="ECO:0000313" key="3">
    <source>
        <dbReference type="EMBL" id="KFJ03124.1"/>
    </source>
</evidence>
<evidence type="ECO:0000256" key="1">
    <source>
        <dbReference type="SAM" id="MobiDB-lite"/>
    </source>
</evidence>
<protein>
    <submittedName>
        <fullName evidence="3">Transcription factor WhiB</fullName>
    </submittedName>
</protein>
<keyword evidence="4" id="KW-1185">Reference proteome</keyword>
<dbReference type="InterPro" id="IPR034768">
    <property type="entry name" value="4FE4S_WBL"/>
</dbReference>
<accession>A0A087E5S3</accession>
<dbReference type="eggNOG" id="ENOG5031X0M">
    <property type="taxonomic scope" value="Bacteria"/>
</dbReference>
<feature type="region of interest" description="Disordered" evidence="1">
    <location>
        <begin position="138"/>
        <end position="174"/>
    </location>
</feature>